<dbReference type="Gene3D" id="1.50.10.10">
    <property type="match status" value="1"/>
</dbReference>
<dbReference type="GO" id="GO:0061593">
    <property type="term" value="F:sulfoquinovose isomerase activity"/>
    <property type="evidence" value="ECO:0007669"/>
    <property type="project" value="UniProtKB-EC"/>
</dbReference>
<dbReference type="PANTHER" id="PTHR15108">
    <property type="entry name" value="N-ACYLGLUCOSAMINE-2-EPIMERASE"/>
    <property type="match status" value="1"/>
</dbReference>
<dbReference type="InterPro" id="IPR008928">
    <property type="entry name" value="6-hairpin_glycosidase_sf"/>
</dbReference>
<dbReference type="SUPFAM" id="SSF48208">
    <property type="entry name" value="Six-hairpin glycosidases"/>
    <property type="match status" value="1"/>
</dbReference>
<dbReference type="Pfam" id="PF07221">
    <property type="entry name" value="GlcNAc_2-epim"/>
    <property type="match status" value="1"/>
</dbReference>
<comment type="similarity">
    <text evidence="1">Belongs to the N-acylglucosamine 2-epimerase family.</text>
</comment>
<dbReference type="AlphaFoldDB" id="A0A857JK98"/>
<protein>
    <submittedName>
        <fullName evidence="3">Sulfoquinovose isomerase</fullName>
        <ecNumber evidence="3">5.3.1.31</ecNumber>
    </submittedName>
</protein>
<dbReference type="InterPro" id="IPR034116">
    <property type="entry name" value="AGE_dom"/>
</dbReference>
<dbReference type="CDD" id="cd00249">
    <property type="entry name" value="AGE"/>
    <property type="match status" value="1"/>
</dbReference>
<sequence length="395" mass="45714">MNYHSPAFLMTHCQDILNFYDPRVKDAQGGYFQNYMDNGDLFDAGFKQLVSSTRIVVNYATAGMLFERNDYLKMARHGLDFVEQIHWQPEADGYAWTLQDNQPQDMTQQAYGYAFVLLAYAAARKAGIIASNDMLLKTYQQLESRFWQADFGLYADEISPAGELSPYRGQNSNMHLCEAMLAAYEASGEQVFLTRAQTLAQNIAFRQADLTDGLIWEHYTTDFQPDWEYNKDDPKNLYRPWGFQPGHQTEWTKLLLILHRHAPDPKLVKRAKSLFDRAYEKCWDATHGGLIYGFAPDGTWCDDDKYFWVQAESFAAAAMLFSVTQDEQYLNQYNALWDYSWQHMIDHQYGAWFRVLHRDNSKYSEQKSAAGAKCDYHTLGACFEVLRTIGNPRLT</sequence>
<name>A0A857JK98_9ALTE</name>
<keyword evidence="4" id="KW-1185">Reference proteome</keyword>
<dbReference type="KEGG" id="pmes:FX988_02736"/>
<dbReference type="EMBL" id="CP047656">
    <property type="protein sequence ID" value="QHJ12479.1"/>
    <property type="molecule type" value="Genomic_DNA"/>
</dbReference>
<evidence type="ECO:0000256" key="2">
    <source>
        <dbReference type="ARBA" id="ARBA00023235"/>
    </source>
</evidence>
<evidence type="ECO:0000313" key="4">
    <source>
        <dbReference type="Proteomes" id="UP000464524"/>
    </source>
</evidence>
<proteinExistence type="inferred from homology"/>
<gene>
    <name evidence="3" type="ORF">FX988_02736</name>
</gene>
<dbReference type="FunFam" id="1.50.10.10:FF:000057">
    <property type="entry name" value="N-acylglucosamine 2-epimerase"/>
    <property type="match status" value="1"/>
</dbReference>
<evidence type="ECO:0000313" key="3">
    <source>
        <dbReference type="EMBL" id="QHJ12479.1"/>
    </source>
</evidence>
<organism evidence="3 4">
    <name type="scientific">Paraglaciecola mesophila</name>
    <dbReference type="NCBI Taxonomy" id="197222"/>
    <lineage>
        <taxon>Bacteria</taxon>
        <taxon>Pseudomonadati</taxon>
        <taxon>Pseudomonadota</taxon>
        <taxon>Gammaproteobacteria</taxon>
        <taxon>Alteromonadales</taxon>
        <taxon>Alteromonadaceae</taxon>
        <taxon>Paraglaciecola</taxon>
    </lineage>
</organism>
<dbReference type="InterPro" id="IPR012341">
    <property type="entry name" value="6hp_glycosidase-like_sf"/>
</dbReference>
<dbReference type="Proteomes" id="UP000464524">
    <property type="component" value="Chromosome"/>
</dbReference>
<dbReference type="InterPro" id="IPR010819">
    <property type="entry name" value="AGE/CE"/>
</dbReference>
<dbReference type="OrthoDB" id="9806359at2"/>
<dbReference type="GO" id="GO:0005975">
    <property type="term" value="P:carbohydrate metabolic process"/>
    <property type="evidence" value="ECO:0007669"/>
    <property type="project" value="InterPro"/>
</dbReference>
<keyword evidence="2 3" id="KW-0413">Isomerase</keyword>
<reference evidence="3 4" key="1">
    <citation type="submission" date="2019-12" db="EMBL/GenBank/DDBJ databases">
        <title>Genome sequencing and assembly of endphytes of Porphyra tenera.</title>
        <authorList>
            <person name="Park J.M."/>
            <person name="Shin R."/>
            <person name="Jo S.H."/>
        </authorList>
    </citation>
    <scope>NUCLEOTIDE SEQUENCE [LARGE SCALE GENOMIC DNA]</scope>
    <source>
        <strain evidence="3 4">GPM4</strain>
    </source>
</reference>
<evidence type="ECO:0000256" key="1">
    <source>
        <dbReference type="ARBA" id="ARBA00008558"/>
    </source>
</evidence>
<dbReference type="EC" id="5.3.1.31" evidence="3"/>
<dbReference type="RefSeq" id="WP_160180588.1">
    <property type="nucleotide sequence ID" value="NZ_CP047656.1"/>
</dbReference>
<accession>A0A857JK98</accession>